<organism evidence="1 2">
    <name type="scientific">Anaeromyxobacter paludicola</name>
    <dbReference type="NCBI Taxonomy" id="2918171"/>
    <lineage>
        <taxon>Bacteria</taxon>
        <taxon>Pseudomonadati</taxon>
        <taxon>Myxococcota</taxon>
        <taxon>Myxococcia</taxon>
        <taxon>Myxococcales</taxon>
        <taxon>Cystobacterineae</taxon>
        <taxon>Anaeromyxobacteraceae</taxon>
        <taxon>Anaeromyxobacter</taxon>
    </lineage>
</organism>
<gene>
    <name evidence="1" type="ORF">AMPC_36780</name>
</gene>
<accession>A0ABM7XFB9</accession>
<reference evidence="2" key="1">
    <citation type="journal article" date="2022" name="Int. J. Syst. Evol. Microbiol.">
        <title>Anaeromyxobacter oryzae sp. nov., Anaeromyxobacter diazotrophicus sp. nov. and Anaeromyxobacter paludicola sp. nov., isolated from paddy soils.</title>
        <authorList>
            <person name="Itoh H."/>
            <person name="Xu Z."/>
            <person name="Mise K."/>
            <person name="Masuda Y."/>
            <person name="Ushijima N."/>
            <person name="Hayakawa C."/>
            <person name="Shiratori Y."/>
            <person name="Senoo K."/>
        </authorList>
    </citation>
    <scope>NUCLEOTIDE SEQUENCE [LARGE SCALE GENOMIC DNA]</scope>
    <source>
        <strain evidence="2">Red630</strain>
    </source>
</reference>
<sequence length="120" mass="12799">MLESWKSRGGKRWPRGQRFSLTPAGRAAAEAYDDAVRHARAQGRDTLEAAQRAWAEPLALQPADGVVLAELRPGRKGVQELARGLEDCGVALAEVRSAVDRLTDAGLAEPATSASQQPAL</sequence>
<name>A0ABM7XFB9_9BACT</name>
<evidence type="ECO:0008006" key="3">
    <source>
        <dbReference type="Google" id="ProtNLM"/>
    </source>
</evidence>
<proteinExistence type="predicted"/>
<dbReference type="EMBL" id="AP025592">
    <property type="protein sequence ID" value="BDG10565.1"/>
    <property type="molecule type" value="Genomic_DNA"/>
</dbReference>
<evidence type="ECO:0000313" key="1">
    <source>
        <dbReference type="EMBL" id="BDG10565.1"/>
    </source>
</evidence>
<dbReference type="Proteomes" id="UP001162734">
    <property type="component" value="Chromosome"/>
</dbReference>
<protein>
    <recommendedName>
        <fullName evidence="3">MarR family transcriptional regulator</fullName>
    </recommendedName>
</protein>
<dbReference type="RefSeq" id="WP_248343072.1">
    <property type="nucleotide sequence ID" value="NZ_AP025592.1"/>
</dbReference>
<keyword evidence="2" id="KW-1185">Reference proteome</keyword>
<evidence type="ECO:0000313" key="2">
    <source>
        <dbReference type="Proteomes" id="UP001162734"/>
    </source>
</evidence>